<keyword evidence="4" id="KW-1185">Reference proteome</keyword>
<sequence length="379" mass="41580">MAFSPQEYRERLEKVQTAIQQRGMVGLVVNSPHNICYLTGYHTSGYFAYQVFLVPAEGEPLLLVRELERPNADEYSWLDRDQQAVYLDNEDPPVVTGRWLAKLGWTEAGKPIGIEKTCFTLAVADFEKLCGTASPNTVVDGSGIVDRVRLIKSPQEIAYVRRAAAITDIGMRTGLAALAIGKKELEIAAAIQQAQTLAGSEYPSLPNYLSSGYRMTLGHATATEKVIEAGDVLKFEITSSIRRYTAAMMRTAVMGKPTGKVAEVADLLIRSQDRAFSMMKPGAVAGEIDAAIRQPVLKAGLRKTYYSRVGYSLGIGFPPFSGEWETCDFMEGDTWLLQPGMIFHMIVNANGISFSETILVTETGSERLTSLPRELFVAG</sequence>
<dbReference type="SUPFAM" id="SSF55920">
    <property type="entry name" value="Creatinase/aminopeptidase"/>
    <property type="match status" value="1"/>
</dbReference>
<organism evidence="3 4">
    <name type="scientific">Bradyrhizobium cajani</name>
    <dbReference type="NCBI Taxonomy" id="1928661"/>
    <lineage>
        <taxon>Bacteria</taxon>
        <taxon>Pseudomonadati</taxon>
        <taxon>Pseudomonadota</taxon>
        <taxon>Alphaproteobacteria</taxon>
        <taxon>Hyphomicrobiales</taxon>
        <taxon>Nitrobacteraceae</taxon>
        <taxon>Bradyrhizobium</taxon>
    </lineage>
</organism>
<dbReference type="PANTHER" id="PTHR46112">
    <property type="entry name" value="AMINOPEPTIDASE"/>
    <property type="match status" value="1"/>
</dbReference>
<dbReference type="AlphaFoldDB" id="A0A844TPB4"/>
<evidence type="ECO:0000313" key="3">
    <source>
        <dbReference type="EMBL" id="MVT76380.1"/>
    </source>
</evidence>
<proteinExistence type="predicted"/>
<dbReference type="SUPFAM" id="SSF53092">
    <property type="entry name" value="Creatinase/prolidase N-terminal domain"/>
    <property type="match status" value="1"/>
</dbReference>
<dbReference type="InterPro" id="IPR050659">
    <property type="entry name" value="Peptidase_M24B"/>
</dbReference>
<evidence type="ECO:0000259" key="2">
    <source>
        <dbReference type="Pfam" id="PF01321"/>
    </source>
</evidence>
<reference evidence="3 4" key="1">
    <citation type="submission" date="2019-12" db="EMBL/GenBank/DDBJ databases">
        <title>Draft genome sequences Bradyrhizobium cajani AMBPC1010, Bradyrhizobium pachyrhizi AMBPC1040 and Bradyrhizobium yuanmingense ALSPC3051, three plant growth promoting strains isolated from nodules of Cajanus cajan L. in Dominican Republic.</title>
        <authorList>
            <person name="Flores-Felix J.D."/>
            <person name="Araujo J."/>
            <person name="Diaz-Alcantara C."/>
            <person name="Gonzalez-Andres F."/>
            <person name="Velazquez E."/>
        </authorList>
    </citation>
    <scope>NUCLEOTIDE SEQUENCE [LARGE SCALE GENOMIC DNA]</scope>
    <source>
        <strain evidence="3 4">1010</strain>
    </source>
</reference>
<gene>
    <name evidence="3" type="ORF">GPL20_25565</name>
</gene>
<dbReference type="Gene3D" id="3.40.350.10">
    <property type="entry name" value="Creatinase/prolidase N-terminal domain"/>
    <property type="match status" value="1"/>
</dbReference>
<dbReference type="Pfam" id="PF01321">
    <property type="entry name" value="Creatinase_N"/>
    <property type="match status" value="1"/>
</dbReference>
<protein>
    <submittedName>
        <fullName evidence="3">M24 family metallopeptidase</fullName>
    </submittedName>
</protein>
<dbReference type="OrthoDB" id="9761809at2"/>
<accession>A0A844TPB4</accession>
<dbReference type="InterPro" id="IPR000587">
    <property type="entry name" value="Creatinase_N"/>
</dbReference>
<dbReference type="PANTHER" id="PTHR46112:SF2">
    <property type="entry name" value="XAA-PRO AMINOPEPTIDASE P-RELATED"/>
    <property type="match status" value="1"/>
</dbReference>
<name>A0A844TPB4_9BRAD</name>
<dbReference type="RefSeq" id="WP_157332832.1">
    <property type="nucleotide sequence ID" value="NZ_JANADL010000028.1"/>
</dbReference>
<feature type="domain" description="Peptidase M24" evidence="1">
    <location>
        <begin position="159"/>
        <end position="362"/>
    </location>
</feature>
<dbReference type="Pfam" id="PF00557">
    <property type="entry name" value="Peptidase_M24"/>
    <property type="match status" value="1"/>
</dbReference>
<dbReference type="Gene3D" id="3.90.230.10">
    <property type="entry name" value="Creatinase/methionine aminopeptidase superfamily"/>
    <property type="match status" value="1"/>
</dbReference>
<dbReference type="CDD" id="cd01066">
    <property type="entry name" value="APP_MetAP"/>
    <property type="match status" value="1"/>
</dbReference>
<evidence type="ECO:0000259" key="1">
    <source>
        <dbReference type="Pfam" id="PF00557"/>
    </source>
</evidence>
<evidence type="ECO:0000313" key="4">
    <source>
        <dbReference type="Proteomes" id="UP000449969"/>
    </source>
</evidence>
<dbReference type="Proteomes" id="UP000449969">
    <property type="component" value="Unassembled WGS sequence"/>
</dbReference>
<comment type="caution">
    <text evidence="3">The sequence shown here is derived from an EMBL/GenBank/DDBJ whole genome shotgun (WGS) entry which is preliminary data.</text>
</comment>
<dbReference type="EMBL" id="WQNE01000024">
    <property type="protein sequence ID" value="MVT76380.1"/>
    <property type="molecule type" value="Genomic_DNA"/>
</dbReference>
<dbReference type="InterPro" id="IPR029149">
    <property type="entry name" value="Creatin/AminoP/Spt16_N"/>
</dbReference>
<dbReference type="InterPro" id="IPR000994">
    <property type="entry name" value="Pept_M24"/>
</dbReference>
<feature type="domain" description="Creatinase N-terminal" evidence="2">
    <location>
        <begin position="11"/>
        <end position="151"/>
    </location>
</feature>
<dbReference type="InterPro" id="IPR036005">
    <property type="entry name" value="Creatinase/aminopeptidase-like"/>
</dbReference>